<dbReference type="InterPro" id="IPR019734">
    <property type="entry name" value="TPR_rpt"/>
</dbReference>
<feature type="transmembrane region" description="Helical" evidence="3">
    <location>
        <begin position="54"/>
        <end position="72"/>
    </location>
</feature>
<feature type="repeat" description="TPR" evidence="1">
    <location>
        <begin position="170"/>
        <end position="203"/>
    </location>
</feature>
<keyword evidence="1" id="KW-0802">TPR repeat</keyword>
<dbReference type="SMART" id="SM00028">
    <property type="entry name" value="TPR"/>
    <property type="match status" value="2"/>
</dbReference>
<keyword evidence="3" id="KW-0812">Transmembrane</keyword>
<organism evidence="4 5">
    <name type="scientific">Microcosmobacter mediterraneus</name>
    <dbReference type="NCBI Taxonomy" id="3075607"/>
    <lineage>
        <taxon>Bacteria</taxon>
        <taxon>Pseudomonadati</taxon>
        <taxon>Bacteroidota</taxon>
        <taxon>Flavobacteriia</taxon>
        <taxon>Flavobacteriales</taxon>
        <taxon>Flavobacteriaceae</taxon>
        <taxon>Microcosmobacter</taxon>
    </lineage>
</organism>
<evidence type="ECO:0000313" key="5">
    <source>
        <dbReference type="Proteomes" id="UP001259492"/>
    </source>
</evidence>
<keyword evidence="3" id="KW-0472">Membrane</keyword>
<dbReference type="PROSITE" id="PS50005">
    <property type="entry name" value="TPR"/>
    <property type="match status" value="1"/>
</dbReference>
<keyword evidence="5" id="KW-1185">Reference proteome</keyword>
<evidence type="ECO:0000256" key="1">
    <source>
        <dbReference type="PROSITE-ProRule" id="PRU00339"/>
    </source>
</evidence>
<feature type="compositionally biased region" description="Basic residues" evidence="2">
    <location>
        <begin position="1"/>
        <end position="14"/>
    </location>
</feature>
<feature type="region of interest" description="Disordered" evidence="2">
    <location>
        <begin position="1"/>
        <end position="20"/>
    </location>
</feature>
<dbReference type="Gene3D" id="1.25.40.10">
    <property type="entry name" value="Tetratricopeptide repeat domain"/>
    <property type="match status" value="1"/>
</dbReference>
<dbReference type="Pfam" id="PF13181">
    <property type="entry name" value="TPR_8"/>
    <property type="match status" value="1"/>
</dbReference>
<sequence length="257" mass="28436">MATYKKRGYKKPTPKVKGEKEEIFDGESTTKEVFETLDNTASKAEDFVVKNQNVIFGIIAVVALAVLGYLGYERYIATPKHQEAMNEMFTAQQYFDQAVNGADKDSLYTLSLKGGEGKLGMIDIIDQYSGTDAANIASYYAGTAYLNLKDYENAIKYLSDFSSDDKMLGPIALGGIGDAFVQLNQPNEALEYYEKAVNHNTNDYTTPMYLLKAANVAMTVEDNSKALNYLKRISDEFSKSTEASQVEVLIGKAEESL</sequence>
<evidence type="ECO:0000313" key="4">
    <source>
        <dbReference type="EMBL" id="MDT0557197.1"/>
    </source>
</evidence>
<keyword evidence="3" id="KW-1133">Transmembrane helix</keyword>
<dbReference type="Proteomes" id="UP001259492">
    <property type="component" value="Unassembled WGS sequence"/>
</dbReference>
<dbReference type="RefSeq" id="WP_311425968.1">
    <property type="nucleotide sequence ID" value="NZ_JAVRIA010000001.1"/>
</dbReference>
<accession>A0ABU2YG88</accession>
<gene>
    <name evidence="4" type="ORF">RM697_00970</name>
</gene>
<dbReference type="EMBL" id="JAVRIA010000001">
    <property type="protein sequence ID" value="MDT0557197.1"/>
    <property type="molecule type" value="Genomic_DNA"/>
</dbReference>
<name>A0ABU2YG88_9FLAO</name>
<protein>
    <submittedName>
        <fullName evidence="4">Tetratricopeptide repeat protein</fullName>
    </submittedName>
</protein>
<comment type="caution">
    <text evidence="4">The sequence shown here is derived from an EMBL/GenBank/DDBJ whole genome shotgun (WGS) entry which is preliminary data.</text>
</comment>
<reference evidence="4 5" key="1">
    <citation type="submission" date="2023-09" db="EMBL/GenBank/DDBJ databases">
        <authorList>
            <person name="Rey-Velasco X."/>
        </authorList>
    </citation>
    <scope>NUCLEOTIDE SEQUENCE [LARGE SCALE GENOMIC DNA]</scope>
    <source>
        <strain evidence="4 5">W332</strain>
    </source>
</reference>
<dbReference type="InterPro" id="IPR011990">
    <property type="entry name" value="TPR-like_helical_dom_sf"/>
</dbReference>
<evidence type="ECO:0000256" key="3">
    <source>
        <dbReference type="SAM" id="Phobius"/>
    </source>
</evidence>
<proteinExistence type="predicted"/>
<evidence type="ECO:0000256" key="2">
    <source>
        <dbReference type="SAM" id="MobiDB-lite"/>
    </source>
</evidence>
<dbReference type="Pfam" id="PF13174">
    <property type="entry name" value="TPR_6"/>
    <property type="match status" value="1"/>
</dbReference>
<dbReference type="SUPFAM" id="SSF48452">
    <property type="entry name" value="TPR-like"/>
    <property type="match status" value="1"/>
</dbReference>